<gene>
    <name evidence="1" type="ORF">B4N89_16385</name>
</gene>
<dbReference type="Pfam" id="PF02515">
    <property type="entry name" value="CoA_transf_3"/>
    <property type="match status" value="1"/>
</dbReference>
<dbReference type="PANTHER" id="PTHR48228">
    <property type="entry name" value="SUCCINYL-COA--D-CITRAMALATE COA-TRANSFERASE"/>
    <property type="match status" value="1"/>
</dbReference>
<evidence type="ECO:0000313" key="1">
    <source>
        <dbReference type="EMBL" id="OPC82300.1"/>
    </source>
</evidence>
<dbReference type="InterPro" id="IPR050509">
    <property type="entry name" value="CoA-transferase_III"/>
</dbReference>
<organism evidence="1 2">
    <name type="scientific">Embleya scabrispora</name>
    <dbReference type="NCBI Taxonomy" id="159449"/>
    <lineage>
        <taxon>Bacteria</taxon>
        <taxon>Bacillati</taxon>
        <taxon>Actinomycetota</taxon>
        <taxon>Actinomycetes</taxon>
        <taxon>Kitasatosporales</taxon>
        <taxon>Streptomycetaceae</taxon>
        <taxon>Embleya</taxon>
    </lineage>
</organism>
<evidence type="ECO:0000313" key="2">
    <source>
        <dbReference type="Proteomes" id="UP000190037"/>
    </source>
</evidence>
<dbReference type="GO" id="GO:0003824">
    <property type="term" value="F:catalytic activity"/>
    <property type="evidence" value="ECO:0007669"/>
    <property type="project" value="InterPro"/>
</dbReference>
<dbReference type="InterPro" id="IPR044855">
    <property type="entry name" value="CoA-Trfase_III_dom3_sf"/>
</dbReference>
<name>A0A1T3P095_9ACTN</name>
<dbReference type="Proteomes" id="UP000190037">
    <property type="component" value="Unassembled WGS sequence"/>
</dbReference>
<dbReference type="InterPro" id="IPR003673">
    <property type="entry name" value="CoA-Trfase_fam_III"/>
</dbReference>
<dbReference type="Gene3D" id="3.40.50.10540">
    <property type="entry name" value="Crotonobetainyl-coa:carnitine coa-transferase, domain 1"/>
    <property type="match status" value="1"/>
</dbReference>
<dbReference type="STRING" id="159449.B4N89_16385"/>
<dbReference type="EMBL" id="MWQN01000001">
    <property type="protein sequence ID" value="OPC82300.1"/>
    <property type="molecule type" value="Genomic_DNA"/>
</dbReference>
<dbReference type="Gene3D" id="3.30.1540.10">
    <property type="entry name" value="formyl-coa transferase, domain 3"/>
    <property type="match status" value="1"/>
</dbReference>
<accession>A0A1T3P095</accession>
<dbReference type="InterPro" id="IPR023606">
    <property type="entry name" value="CoA-Trfase_III_dom_1_sf"/>
</dbReference>
<dbReference type="SUPFAM" id="SSF89796">
    <property type="entry name" value="CoA-transferase family III (CaiB/BaiF)"/>
    <property type="match status" value="1"/>
</dbReference>
<comment type="caution">
    <text evidence="1">The sequence shown here is derived from an EMBL/GenBank/DDBJ whole genome shotgun (WGS) entry which is preliminary data.</text>
</comment>
<proteinExistence type="predicted"/>
<sequence>MSQVESKGGAPLAGVRIIECSMLGPAAITSSLVDLGAEVIKIEPPQGDYIRDMTWPIVEGTSLMHLHVNRGKKSLVLDLRKPEAIETFKALVKDADAVIEAMRPGGLARRGIGFEDLRKINPRIVFCTISGYGATGPYRDMPSHGVAYDTWAGVVKPAIDEDGFPYLPEHASIGIHAGPMFGALGVLAGIIRARATGEGAMIDIAQSDAAASMDWLRSETWKAYERPESEVTGNKSDGYTRRAPGTGGMEKGVRYQIYATKDDRHVLFMASEQSLWKNFCEAVDRADLFERWPGSKYADHAVGNVELRGILRDIFATRTAREWIEFGNEANTPIAPVNTPQTIAEDPQFRHRFPWIGQDRLGCEQLPSPIKFVGETLPVPERAPTVGEHSASVLADLLGYDEAKIAELRAAGALGTS</sequence>
<dbReference type="OrthoDB" id="9797653at2"/>
<dbReference type="AlphaFoldDB" id="A0A1T3P095"/>
<protein>
    <submittedName>
        <fullName evidence="1">Carnitine dehydratase</fullName>
    </submittedName>
</protein>
<reference evidence="1 2" key="1">
    <citation type="submission" date="2017-03" db="EMBL/GenBank/DDBJ databases">
        <title>Draft genome sequence of Streptomyces scabrisporus NF3, endophyte isolated from Amphipterygium adstringens.</title>
        <authorList>
            <person name="Vazquez M."/>
            <person name="Ceapa C.D."/>
            <person name="Rodriguez Luna D."/>
            <person name="Sanchez Esquivel S."/>
        </authorList>
    </citation>
    <scope>NUCLEOTIDE SEQUENCE [LARGE SCALE GENOMIC DNA]</scope>
    <source>
        <strain evidence="1 2">NF3</strain>
    </source>
</reference>
<dbReference type="RefSeq" id="WP_078976569.1">
    <property type="nucleotide sequence ID" value="NZ_MWQN01000001.1"/>
</dbReference>
<dbReference type="PANTHER" id="PTHR48228:SF5">
    <property type="entry name" value="ALPHA-METHYLACYL-COA RACEMASE"/>
    <property type="match status" value="1"/>
</dbReference>
<keyword evidence="2" id="KW-1185">Reference proteome</keyword>
<dbReference type="eggNOG" id="COG1804">
    <property type="taxonomic scope" value="Bacteria"/>
</dbReference>